<evidence type="ECO:0000313" key="1">
    <source>
        <dbReference type="EMBL" id="KAF8670219.1"/>
    </source>
</evidence>
<reference evidence="1" key="1">
    <citation type="submission" date="2020-07" db="EMBL/GenBank/DDBJ databases">
        <title>Genome sequence and genetic diversity analysis of an under-domesticated orphan crop, white fonio (Digitaria exilis).</title>
        <authorList>
            <person name="Bennetzen J.L."/>
            <person name="Chen S."/>
            <person name="Ma X."/>
            <person name="Wang X."/>
            <person name="Yssel A.E.J."/>
            <person name="Chaluvadi S.R."/>
            <person name="Johnson M."/>
            <person name="Gangashetty P."/>
            <person name="Hamidou F."/>
            <person name="Sanogo M.D."/>
            <person name="Zwaenepoel A."/>
            <person name="Wallace J."/>
            <person name="Van De Peer Y."/>
            <person name="Van Deynze A."/>
        </authorList>
    </citation>
    <scope>NUCLEOTIDE SEQUENCE</scope>
    <source>
        <tissue evidence="1">Leaves</tissue>
    </source>
</reference>
<gene>
    <name evidence="1" type="ORF">HU200_050750</name>
</gene>
<protein>
    <submittedName>
        <fullName evidence="1">Uncharacterized protein</fullName>
    </submittedName>
</protein>
<accession>A0A835ASY6</accession>
<name>A0A835ASY6_9POAL</name>
<evidence type="ECO:0000313" key="2">
    <source>
        <dbReference type="Proteomes" id="UP000636709"/>
    </source>
</evidence>
<comment type="caution">
    <text evidence="1">The sequence shown here is derived from an EMBL/GenBank/DDBJ whole genome shotgun (WGS) entry which is preliminary data.</text>
</comment>
<dbReference type="AlphaFoldDB" id="A0A835ASY6"/>
<organism evidence="1 2">
    <name type="scientific">Digitaria exilis</name>
    <dbReference type="NCBI Taxonomy" id="1010633"/>
    <lineage>
        <taxon>Eukaryota</taxon>
        <taxon>Viridiplantae</taxon>
        <taxon>Streptophyta</taxon>
        <taxon>Embryophyta</taxon>
        <taxon>Tracheophyta</taxon>
        <taxon>Spermatophyta</taxon>
        <taxon>Magnoliopsida</taxon>
        <taxon>Liliopsida</taxon>
        <taxon>Poales</taxon>
        <taxon>Poaceae</taxon>
        <taxon>PACMAD clade</taxon>
        <taxon>Panicoideae</taxon>
        <taxon>Panicodae</taxon>
        <taxon>Paniceae</taxon>
        <taxon>Anthephorinae</taxon>
        <taxon>Digitaria</taxon>
    </lineage>
</organism>
<dbReference type="Proteomes" id="UP000636709">
    <property type="component" value="Unassembled WGS sequence"/>
</dbReference>
<keyword evidence="2" id="KW-1185">Reference proteome</keyword>
<dbReference type="EMBL" id="JACEFO010002261">
    <property type="protein sequence ID" value="KAF8670219.1"/>
    <property type="molecule type" value="Genomic_DNA"/>
</dbReference>
<sequence>MVFNVDLQSTSTIARNLQEHILWVCRAL</sequence>
<proteinExistence type="predicted"/>